<evidence type="ECO:0000256" key="2">
    <source>
        <dbReference type="ARBA" id="ARBA00022679"/>
    </source>
</evidence>
<evidence type="ECO:0000256" key="1">
    <source>
        <dbReference type="ARBA" id="ARBA00022603"/>
    </source>
</evidence>
<dbReference type="Pfam" id="PF02636">
    <property type="entry name" value="Methyltransf_28"/>
    <property type="match status" value="1"/>
</dbReference>
<reference evidence="3" key="1">
    <citation type="submission" date="2022-02" db="EMBL/GenBank/DDBJ databases">
        <title>Qipengyuania spongiae sp. nov., isolated from marine sponge.</title>
        <authorList>
            <person name="Li Z."/>
            <person name="Zhang M."/>
        </authorList>
    </citation>
    <scope>NUCLEOTIDE SEQUENCE</scope>
    <source>
        <strain evidence="3">PHS-Z21</strain>
    </source>
</reference>
<evidence type="ECO:0000313" key="3">
    <source>
        <dbReference type="EMBL" id="UVI39756.1"/>
    </source>
</evidence>
<dbReference type="SUPFAM" id="SSF53335">
    <property type="entry name" value="S-adenosyl-L-methionine-dependent methyltransferases"/>
    <property type="match status" value="1"/>
</dbReference>
<sequence length="359" mass="38344">MSDLARRFRRLIERHGPMPVSRFMGESNAHYYSTRDPLGATGDFVTAPDISQMFGEMIGLWCADLWHRAGRPQDLAYVELGPGRATLAIDALRAMNRQGLLPRVHFVEGSPALREIQRNRVPGATFHDDLADLPGDVPMLLVANEFLDALPIRQLVRVEKGWRERMVGLVDDRLAFVAGDQPMGDAGPADLADQAPGAVIETSPPAATVMGEVAARLAAQGGAALFVDYGHLAARTGSTLQAVKGHRKVGVLDHPGEADLTAHVDFATLAVIARTHGVAVQSGTQGQFLSALGIDTRARALAVAAPARAKETDAALRRLTAVDEMGELFKVMALTGRGWPQGAGLAAQEFVAQGSDEPE</sequence>
<gene>
    <name evidence="3" type="ORF">L1F33_01980</name>
</gene>
<organism evidence="3 4">
    <name type="scientific">Qipengyuania spongiae</name>
    <dbReference type="NCBI Taxonomy" id="2909673"/>
    <lineage>
        <taxon>Bacteria</taxon>
        <taxon>Pseudomonadati</taxon>
        <taxon>Pseudomonadota</taxon>
        <taxon>Alphaproteobacteria</taxon>
        <taxon>Sphingomonadales</taxon>
        <taxon>Erythrobacteraceae</taxon>
        <taxon>Qipengyuania</taxon>
    </lineage>
</organism>
<protein>
    <submittedName>
        <fullName evidence="3">SAM-dependent methyltransferase</fullName>
        <ecNumber evidence="3">2.1.1.-</ecNumber>
    </submittedName>
</protein>
<accession>A0ABY5T393</accession>
<dbReference type="EMBL" id="CP092471">
    <property type="protein sequence ID" value="UVI39756.1"/>
    <property type="molecule type" value="Genomic_DNA"/>
</dbReference>
<dbReference type="Proteomes" id="UP001065265">
    <property type="component" value="Chromosome"/>
</dbReference>
<dbReference type="Gene3D" id="3.40.50.12710">
    <property type="match status" value="1"/>
</dbReference>
<proteinExistence type="predicted"/>
<name>A0ABY5T393_9SPHN</name>
<dbReference type="PANTHER" id="PTHR12049:SF7">
    <property type="entry name" value="PROTEIN ARGININE METHYLTRANSFERASE NDUFAF7, MITOCHONDRIAL"/>
    <property type="match status" value="1"/>
</dbReference>
<dbReference type="PANTHER" id="PTHR12049">
    <property type="entry name" value="PROTEIN ARGININE METHYLTRANSFERASE NDUFAF7, MITOCHONDRIAL"/>
    <property type="match status" value="1"/>
</dbReference>
<keyword evidence="1 3" id="KW-0489">Methyltransferase</keyword>
<keyword evidence="4" id="KW-1185">Reference proteome</keyword>
<dbReference type="InterPro" id="IPR029063">
    <property type="entry name" value="SAM-dependent_MTases_sf"/>
</dbReference>
<dbReference type="InterPro" id="IPR003788">
    <property type="entry name" value="NDUFAF7"/>
</dbReference>
<dbReference type="EC" id="2.1.1.-" evidence="3"/>
<dbReference type="RefSeq" id="WP_265559405.1">
    <property type="nucleotide sequence ID" value="NZ_CP092471.1"/>
</dbReference>
<evidence type="ECO:0000313" key="4">
    <source>
        <dbReference type="Proteomes" id="UP001065265"/>
    </source>
</evidence>
<keyword evidence="2 3" id="KW-0808">Transferase</keyword>
<dbReference type="InterPro" id="IPR038375">
    <property type="entry name" value="NDUFAF7_sf"/>
</dbReference>
<dbReference type="GO" id="GO:0008168">
    <property type="term" value="F:methyltransferase activity"/>
    <property type="evidence" value="ECO:0007669"/>
    <property type="project" value="UniProtKB-KW"/>
</dbReference>
<dbReference type="GO" id="GO:0032259">
    <property type="term" value="P:methylation"/>
    <property type="evidence" value="ECO:0007669"/>
    <property type="project" value="UniProtKB-KW"/>
</dbReference>